<comment type="caution">
    <text evidence="1">The sequence shown here is derived from an EMBL/GenBank/DDBJ whole genome shotgun (WGS) entry which is preliminary data.</text>
</comment>
<dbReference type="Proteomes" id="UP001589789">
    <property type="component" value="Unassembled WGS sequence"/>
</dbReference>
<proteinExistence type="predicted"/>
<accession>A0ABV6IU32</accession>
<evidence type="ECO:0008006" key="3">
    <source>
        <dbReference type="Google" id="ProtNLM"/>
    </source>
</evidence>
<reference evidence="1 2" key="1">
    <citation type="submission" date="2024-09" db="EMBL/GenBank/DDBJ databases">
        <authorList>
            <person name="Sun Q."/>
            <person name="Mori K."/>
        </authorList>
    </citation>
    <scope>NUCLEOTIDE SEQUENCE [LARGE SCALE GENOMIC DNA]</scope>
    <source>
        <strain evidence="1 2">CCM 7468</strain>
    </source>
</reference>
<name>A0ABV6IU32_9PROT</name>
<dbReference type="RefSeq" id="WP_377052295.1">
    <property type="nucleotide sequence ID" value="NZ_JBHLVZ010000047.1"/>
</dbReference>
<sequence>MTDDETALREMLAKGSDATFLREMIGFAAERLMELGAGALTEAAPGDRNPGRLAAPSIGRDCGGASKRSYLRVNVASMSV</sequence>
<dbReference type="EMBL" id="JBHLVZ010000047">
    <property type="protein sequence ID" value="MFC0387128.1"/>
    <property type="molecule type" value="Genomic_DNA"/>
</dbReference>
<evidence type="ECO:0000313" key="2">
    <source>
        <dbReference type="Proteomes" id="UP001589789"/>
    </source>
</evidence>
<protein>
    <recommendedName>
        <fullName evidence="3">Transposase, Mutator family</fullName>
    </recommendedName>
</protein>
<organism evidence="1 2">
    <name type="scientific">Muricoccus vinaceus</name>
    <dbReference type="NCBI Taxonomy" id="424704"/>
    <lineage>
        <taxon>Bacteria</taxon>
        <taxon>Pseudomonadati</taxon>
        <taxon>Pseudomonadota</taxon>
        <taxon>Alphaproteobacteria</taxon>
        <taxon>Acetobacterales</taxon>
        <taxon>Roseomonadaceae</taxon>
        <taxon>Muricoccus</taxon>
    </lineage>
</organism>
<keyword evidence="2" id="KW-1185">Reference proteome</keyword>
<gene>
    <name evidence="1" type="ORF">ACFFIC_16445</name>
</gene>
<evidence type="ECO:0000313" key="1">
    <source>
        <dbReference type="EMBL" id="MFC0387128.1"/>
    </source>
</evidence>